<evidence type="ECO:0000313" key="3">
    <source>
        <dbReference type="EMBL" id="VAW98415.1"/>
    </source>
</evidence>
<dbReference type="InterPro" id="IPR017596">
    <property type="entry name" value="PdhA/BkdA"/>
</dbReference>
<dbReference type="InterPro" id="IPR001017">
    <property type="entry name" value="DH_E1"/>
</dbReference>
<dbReference type="AlphaFoldDB" id="A0A3B0ZXU1"/>
<sequence>MSDSYQIKINYTQLLDHTGKIHTDCSESILDKDLLIAFYSMMLRTRVFDQKSIKLQRTGKLGTYASSLGQEAIGTALGKAMLSNDILVPTYRDYAAQFSRGVAMSEILLYWGGDERGMNYQKSRQDFPICVPIASQTCHATGIAYAMKLQKKPNVTVCVIGDGATSKGDFYEAMNASGVWQLPIVFLINNNQWAISLPREKQTTTKTLAQKAVAAGISAQQFDGNDVLASYQVLSQAIEETRSGTGPCVLEALSYRLSDHTTADDAGRYRSEQELKEHWQYEPISRLKTYLLSNNIITQTDLDEIQQSCDALVEQQVEVYLNTRSQQPESMFDYLYESVPTALQQQRNEVIKKGDDNV</sequence>
<name>A0A3B0ZXU1_9ZZZZ</name>
<accession>A0A3B0ZXU1</accession>
<dbReference type="InterPro" id="IPR050771">
    <property type="entry name" value="Alpha-ketoacid_DH_E1_comp"/>
</dbReference>
<dbReference type="GO" id="GO:0009083">
    <property type="term" value="P:branched-chain amino acid catabolic process"/>
    <property type="evidence" value="ECO:0007669"/>
    <property type="project" value="TreeGrafter"/>
</dbReference>
<dbReference type="PANTHER" id="PTHR43380">
    <property type="entry name" value="2-OXOISOVALERATE DEHYDROGENASE SUBUNIT ALPHA, MITOCHONDRIAL"/>
    <property type="match status" value="1"/>
</dbReference>
<dbReference type="CDD" id="cd02000">
    <property type="entry name" value="TPP_E1_PDC_ADC_BCADC"/>
    <property type="match status" value="1"/>
</dbReference>
<feature type="domain" description="Dehydrogenase E1 component" evidence="2">
    <location>
        <begin position="39"/>
        <end position="319"/>
    </location>
</feature>
<proteinExistence type="predicted"/>
<reference evidence="3" key="1">
    <citation type="submission" date="2018-06" db="EMBL/GenBank/DDBJ databases">
        <authorList>
            <person name="Zhirakovskaya E."/>
        </authorList>
    </citation>
    <scope>NUCLEOTIDE SEQUENCE</scope>
</reference>
<gene>
    <name evidence="3" type="ORF">MNBD_GAMMA22-2495</name>
</gene>
<organism evidence="3">
    <name type="scientific">hydrothermal vent metagenome</name>
    <dbReference type="NCBI Taxonomy" id="652676"/>
    <lineage>
        <taxon>unclassified sequences</taxon>
        <taxon>metagenomes</taxon>
        <taxon>ecological metagenomes</taxon>
    </lineage>
</organism>
<dbReference type="GO" id="GO:0003863">
    <property type="term" value="F:branched-chain 2-oxo acid dehydrogenase activity"/>
    <property type="evidence" value="ECO:0007669"/>
    <property type="project" value="UniProtKB-EC"/>
</dbReference>
<evidence type="ECO:0000259" key="2">
    <source>
        <dbReference type="Pfam" id="PF00676"/>
    </source>
</evidence>
<protein>
    <submittedName>
        <fullName evidence="3">Branched-chain alpha-keto acid dehydrogenase, E1 component, alpha subunit</fullName>
        <ecNumber evidence="3">1.2.4.4</ecNumber>
    </submittedName>
</protein>
<dbReference type="SUPFAM" id="SSF52518">
    <property type="entry name" value="Thiamin diphosphate-binding fold (THDP-binding)"/>
    <property type="match status" value="1"/>
</dbReference>
<dbReference type="EC" id="1.2.4.4" evidence="3"/>
<dbReference type="InterPro" id="IPR029061">
    <property type="entry name" value="THDP-binding"/>
</dbReference>
<dbReference type="NCBIfam" id="TIGR03181">
    <property type="entry name" value="PDH_E1_alph_x"/>
    <property type="match status" value="1"/>
</dbReference>
<dbReference type="Pfam" id="PF00676">
    <property type="entry name" value="E1_dh"/>
    <property type="match status" value="1"/>
</dbReference>
<dbReference type="PANTHER" id="PTHR43380:SF1">
    <property type="entry name" value="2-OXOISOVALERATE DEHYDROGENASE SUBUNIT ALPHA, MITOCHONDRIAL"/>
    <property type="match status" value="1"/>
</dbReference>
<keyword evidence="1 3" id="KW-0560">Oxidoreductase</keyword>
<evidence type="ECO:0000256" key="1">
    <source>
        <dbReference type="ARBA" id="ARBA00023002"/>
    </source>
</evidence>
<dbReference type="EMBL" id="UOFS01000037">
    <property type="protein sequence ID" value="VAW98415.1"/>
    <property type="molecule type" value="Genomic_DNA"/>
</dbReference>
<dbReference type="Gene3D" id="3.40.50.970">
    <property type="match status" value="1"/>
</dbReference>